<proteinExistence type="predicted"/>
<evidence type="ECO:0000313" key="3">
    <source>
        <dbReference type="Proteomes" id="UP000516437"/>
    </source>
</evidence>
<keyword evidence="3" id="KW-1185">Reference proteome</keyword>
<comment type="caution">
    <text evidence="2">The sequence shown here is derived from an EMBL/GenBank/DDBJ whole genome shotgun (WGS) entry which is preliminary data.</text>
</comment>
<organism evidence="2 3">
    <name type="scientific">Morella rubra</name>
    <name type="common">Chinese bayberry</name>
    <dbReference type="NCBI Taxonomy" id="262757"/>
    <lineage>
        <taxon>Eukaryota</taxon>
        <taxon>Viridiplantae</taxon>
        <taxon>Streptophyta</taxon>
        <taxon>Embryophyta</taxon>
        <taxon>Tracheophyta</taxon>
        <taxon>Spermatophyta</taxon>
        <taxon>Magnoliopsida</taxon>
        <taxon>eudicotyledons</taxon>
        <taxon>Gunneridae</taxon>
        <taxon>Pentapetalae</taxon>
        <taxon>rosids</taxon>
        <taxon>fabids</taxon>
        <taxon>Fagales</taxon>
        <taxon>Myricaceae</taxon>
        <taxon>Morella</taxon>
    </lineage>
</organism>
<dbReference type="PANTHER" id="PTHR16027:SF6">
    <property type="entry name" value="DILUTE DOMAIN-CONTAINING PROTEIN"/>
    <property type="match status" value="1"/>
</dbReference>
<name>A0A6A1VH09_9ROSI</name>
<reference evidence="2 3" key="1">
    <citation type="journal article" date="2019" name="Plant Biotechnol. J.">
        <title>The red bayberry genome and genetic basis of sex determination.</title>
        <authorList>
            <person name="Jia H.M."/>
            <person name="Jia H.J."/>
            <person name="Cai Q.L."/>
            <person name="Wang Y."/>
            <person name="Zhao H.B."/>
            <person name="Yang W.F."/>
            <person name="Wang G.Y."/>
            <person name="Li Y.H."/>
            <person name="Zhan D.L."/>
            <person name="Shen Y.T."/>
            <person name="Niu Q.F."/>
            <person name="Chang L."/>
            <person name="Qiu J."/>
            <person name="Zhao L."/>
            <person name="Xie H.B."/>
            <person name="Fu W.Y."/>
            <person name="Jin J."/>
            <person name="Li X.W."/>
            <person name="Jiao Y."/>
            <person name="Zhou C.C."/>
            <person name="Tu T."/>
            <person name="Chai C.Y."/>
            <person name="Gao J.L."/>
            <person name="Fan L.J."/>
            <person name="van de Weg E."/>
            <person name="Wang J.Y."/>
            <person name="Gao Z.S."/>
        </authorList>
    </citation>
    <scope>NUCLEOTIDE SEQUENCE [LARGE SCALE GENOMIC DNA]</scope>
    <source>
        <tissue evidence="2">Leaves</tissue>
    </source>
</reference>
<sequence>MNVISLTNVPSFFIRKLITQVFSFINISLFNSLLLRRECCTFSNGEYVKSGLAELEKWIVGATEEAGTGFGAMLSAVHGFNTGASAAFGGKDMSFLALGVKLKWYKYNFSSNLLKGSQIALSFSCNTICFIC</sequence>
<dbReference type="Pfam" id="PF01843">
    <property type="entry name" value="DIL"/>
    <property type="match status" value="1"/>
</dbReference>
<dbReference type="PROSITE" id="PS51126">
    <property type="entry name" value="DILUTE"/>
    <property type="match status" value="1"/>
</dbReference>
<evidence type="ECO:0000259" key="1">
    <source>
        <dbReference type="PROSITE" id="PS51126"/>
    </source>
</evidence>
<protein>
    <submittedName>
        <fullName evidence="2">Myosin-17</fullName>
    </submittedName>
</protein>
<dbReference type="InterPro" id="IPR002710">
    <property type="entry name" value="Dilute_dom"/>
</dbReference>
<dbReference type="PANTHER" id="PTHR16027">
    <property type="entry name" value="DILUTE DOMAIN-CONTAINING PROTEIN YPR089W"/>
    <property type="match status" value="1"/>
</dbReference>
<evidence type="ECO:0000313" key="2">
    <source>
        <dbReference type="EMBL" id="KAB1210360.1"/>
    </source>
</evidence>
<dbReference type="InterPro" id="IPR052072">
    <property type="entry name" value="Vascular_dev_regulator"/>
</dbReference>
<feature type="domain" description="Dilute" evidence="1">
    <location>
        <begin position="1"/>
        <end position="132"/>
    </location>
</feature>
<accession>A0A6A1VH09</accession>
<dbReference type="AlphaFoldDB" id="A0A6A1VH09"/>
<dbReference type="Proteomes" id="UP000516437">
    <property type="component" value="Chromosome 6"/>
</dbReference>
<dbReference type="OrthoDB" id="1732622at2759"/>
<dbReference type="SMART" id="SM01132">
    <property type="entry name" value="DIL"/>
    <property type="match status" value="1"/>
</dbReference>
<gene>
    <name evidence="2" type="ORF">CJ030_MR6G013852</name>
</gene>
<dbReference type="EMBL" id="RXIC02000024">
    <property type="protein sequence ID" value="KAB1210360.1"/>
    <property type="molecule type" value="Genomic_DNA"/>
</dbReference>